<reference evidence="2 3" key="1">
    <citation type="submission" date="2017-03" db="EMBL/GenBank/DDBJ databases">
        <title>An alternative strategy for trypanosome survival in the mammalian bloodstream revealed through genome and transcriptome analysis of the ubiquitous bovine parasite Trypanosoma (Megatrypanum) theileri.</title>
        <authorList>
            <person name="Kelly S."/>
            <person name="Ivens A."/>
            <person name="Mott A."/>
            <person name="O'Neill E."/>
            <person name="Emms D."/>
            <person name="Macleod O."/>
            <person name="Voorheis P."/>
            <person name="Matthews J."/>
            <person name="Matthews K."/>
            <person name="Carrington M."/>
        </authorList>
    </citation>
    <scope>NUCLEOTIDE SEQUENCE [LARGE SCALE GENOMIC DNA]</scope>
    <source>
        <strain evidence="2">Edinburgh</strain>
    </source>
</reference>
<sequence>MQVEGSLSGSSSPCGALPLLVDLSDGLASQSLCRARMYVNFLTNLPPQPHPFGIFLEEASRLKTASAAGEEGGRMTTSSSLNDPMMTSETSEEKKGKAASNEDDVTPSLLDALRQKHGYSSGSALYRMWVQQTQDYLSMMAQRIADAVLTHAIPLVVDEKQKDPQSSHLASNGHKENKKMGVISEESPQYDIHVRFLPSPAPRAVIDPSLAQAFCAEIIVRDVAALRRRELAASLLRARYTAVAAEGQTVQSALAFWRAVQMDAAVEEEEEEEDGNKREDKGEEYNEDGGGEGEGEGENTMALGISTSSAVVLGRCSEKTATVQQLPAGPYGEGSKDTDGIDAEGNEEKCAWVQPQIKQARRFHHTHPSPLHGMSQKRHRVTINDTTTSTTEITKAPLQSTAGLMAVFYLATNGVLYTGTVCGLQKRGTQVQKPHQSETSTVEKKTDNKKCSVDEKQVEETPVTRDAKSVFFLPCASSSSFLRGLLGL</sequence>
<comment type="caution">
    <text evidence="2">The sequence shown here is derived from an EMBL/GenBank/DDBJ whole genome shotgun (WGS) entry which is preliminary data.</text>
</comment>
<feature type="region of interest" description="Disordered" evidence="1">
    <location>
        <begin position="65"/>
        <end position="104"/>
    </location>
</feature>
<proteinExistence type="predicted"/>
<feature type="region of interest" description="Disordered" evidence="1">
    <location>
        <begin position="427"/>
        <end position="450"/>
    </location>
</feature>
<feature type="compositionally biased region" description="Basic and acidic residues" evidence="1">
    <location>
        <begin position="441"/>
        <end position="450"/>
    </location>
</feature>
<keyword evidence="3" id="KW-1185">Reference proteome</keyword>
<evidence type="ECO:0000313" key="2">
    <source>
        <dbReference type="EMBL" id="ORC90106.1"/>
    </source>
</evidence>
<dbReference type="Proteomes" id="UP000192257">
    <property type="component" value="Unassembled WGS sequence"/>
</dbReference>
<feature type="compositionally biased region" description="Acidic residues" evidence="1">
    <location>
        <begin position="265"/>
        <end position="274"/>
    </location>
</feature>
<accession>A0A1X0NZG5</accession>
<feature type="compositionally biased region" description="Acidic residues" evidence="1">
    <location>
        <begin position="285"/>
        <end position="297"/>
    </location>
</feature>
<organism evidence="2 3">
    <name type="scientific">Trypanosoma theileri</name>
    <dbReference type="NCBI Taxonomy" id="67003"/>
    <lineage>
        <taxon>Eukaryota</taxon>
        <taxon>Discoba</taxon>
        <taxon>Euglenozoa</taxon>
        <taxon>Kinetoplastea</taxon>
        <taxon>Metakinetoplastina</taxon>
        <taxon>Trypanosomatida</taxon>
        <taxon>Trypanosomatidae</taxon>
        <taxon>Trypanosoma</taxon>
    </lineage>
</organism>
<gene>
    <name evidence="2" type="ORF">TM35_000091560</name>
</gene>
<dbReference type="OrthoDB" id="263994at2759"/>
<dbReference type="RefSeq" id="XP_028884172.1">
    <property type="nucleotide sequence ID" value="XM_029024395.1"/>
</dbReference>
<name>A0A1X0NZG5_9TRYP</name>
<dbReference type="GeneID" id="39984175"/>
<dbReference type="EMBL" id="NBCO01000009">
    <property type="protein sequence ID" value="ORC90106.1"/>
    <property type="molecule type" value="Genomic_DNA"/>
</dbReference>
<feature type="region of interest" description="Disordered" evidence="1">
    <location>
        <begin position="265"/>
        <end position="300"/>
    </location>
</feature>
<feature type="region of interest" description="Disordered" evidence="1">
    <location>
        <begin position="160"/>
        <end position="179"/>
    </location>
</feature>
<dbReference type="VEuPathDB" id="TriTrypDB:TM35_000091560"/>
<evidence type="ECO:0000256" key="1">
    <source>
        <dbReference type="SAM" id="MobiDB-lite"/>
    </source>
</evidence>
<feature type="compositionally biased region" description="Polar residues" evidence="1">
    <location>
        <begin position="75"/>
        <end position="89"/>
    </location>
</feature>
<evidence type="ECO:0000313" key="3">
    <source>
        <dbReference type="Proteomes" id="UP000192257"/>
    </source>
</evidence>
<dbReference type="AlphaFoldDB" id="A0A1X0NZG5"/>
<feature type="compositionally biased region" description="Polar residues" evidence="1">
    <location>
        <begin position="427"/>
        <end position="440"/>
    </location>
</feature>
<protein>
    <submittedName>
        <fullName evidence="2">Uncharacterized protein</fullName>
    </submittedName>
</protein>
<feature type="compositionally biased region" description="Basic and acidic residues" evidence="1">
    <location>
        <begin position="275"/>
        <end position="284"/>
    </location>
</feature>